<dbReference type="Pfam" id="PF01784">
    <property type="entry name" value="DUF34_NIF3"/>
    <property type="match status" value="1"/>
</dbReference>
<dbReference type="PANTHER" id="PTHR13799:SF14">
    <property type="entry name" value="GTP CYCLOHYDROLASE 1 TYPE 2 HOMOLOG"/>
    <property type="match status" value="1"/>
</dbReference>
<evidence type="ECO:0000256" key="3">
    <source>
        <dbReference type="ARBA" id="ARBA00022723"/>
    </source>
</evidence>
<evidence type="ECO:0000313" key="6">
    <source>
        <dbReference type="Proteomes" id="UP000003793"/>
    </source>
</evidence>
<dbReference type="NCBIfam" id="TIGR00486">
    <property type="entry name" value="YbgI_SA1388"/>
    <property type="match status" value="1"/>
</dbReference>
<feature type="binding site" evidence="4">
    <location>
        <position position="104"/>
    </location>
    <ligand>
        <name>a divalent metal cation</name>
        <dbReference type="ChEBI" id="CHEBI:60240"/>
        <label>1</label>
    </ligand>
</feature>
<name>C0BBA8_9FIRM</name>
<dbReference type="AlphaFoldDB" id="C0BBA8"/>
<dbReference type="GO" id="GO:0005737">
    <property type="term" value="C:cytoplasm"/>
    <property type="evidence" value="ECO:0007669"/>
    <property type="project" value="TreeGrafter"/>
</dbReference>
<accession>C0BBA8</accession>
<reference evidence="5 6" key="1">
    <citation type="submission" date="2009-02" db="EMBL/GenBank/DDBJ databases">
        <authorList>
            <person name="Fulton L."/>
            <person name="Clifton S."/>
            <person name="Fulton B."/>
            <person name="Xu J."/>
            <person name="Minx P."/>
            <person name="Pepin K.H."/>
            <person name="Johnson M."/>
            <person name="Bhonagiri V."/>
            <person name="Nash W.E."/>
            <person name="Mardis E.R."/>
            <person name="Wilson R.K."/>
        </authorList>
    </citation>
    <scope>NUCLEOTIDE SEQUENCE [LARGE SCALE GENOMIC DNA]</scope>
    <source>
        <strain evidence="5 6">ATCC 27758</strain>
    </source>
</reference>
<keyword evidence="3 4" id="KW-0479">Metal-binding</keyword>
<reference evidence="5 6" key="2">
    <citation type="submission" date="2009-03" db="EMBL/GenBank/DDBJ databases">
        <title>Draft genome sequence of Coprococcus comes (ATCC 27758).</title>
        <authorList>
            <person name="Sudarsanam P."/>
            <person name="Ley R."/>
            <person name="Guruge J."/>
            <person name="Turnbaugh P.J."/>
            <person name="Mahowald M."/>
            <person name="Liep D."/>
            <person name="Gordon J."/>
        </authorList>
    </citation>
    <scope>NUCLEOTIDE SEQUENCE [LARGE SCALE GENOMIC DNA]</scope>
    <source>
        <strain evidence="5 6">ATCC 27758</strain>
    </source>
</reference>
<dbReference type="SUPFAM" id="SSF102705">
    <property type="entry name" value="NIF3 (NGG1p interacting factor 3)-like"/>
    <property type="match status" value="1"/>
</dbReference>
<dbReference type="InterPro" id="IPR036069">
    <property type="entry name" value="DUF34/NIF3_sf"/>
</dbReference>
<proteinExistence type="inferred from homology"/>
<evidence type="ECO:0000256" key="4">
    <source>
        <dbReference type="PIRSR" id="PIRSR602678-1"/>
    </source>
</evidence>
<feature type="binding site" evidence="4">
    <location>
        <position position="65"/>
    </location>
    <ligand>
        <name>a divalent metal cation</name>
        <dbReference type="ChEBI" id="CHEBI:60240"/>
        <label>1</label>
    </ligand>
</feature>
<dbReference type="Proteomes" id="UP000003793">
    <property type="component" value="Unassembled WGS sequence"/>
</dbReference>
<dbReference type="Gene3D" id="3.40.1390.30">
    <property type="entry name" value="NIF3 (NGG1p interacting factor 3)-like"/>
    <property type="match status" value="2"/>
</dbReference>
<dbReference type="PANTHER" id="PTHR13799">
    <property type="entry name" value="NGG1 INTERACTING FACTOR 3"/>
    <property type="match status" value="1"/>
</dbReference>
<feature type="binding site" evidence="4">
    <location>
        <position position="66"/>
    </location>
    <ligand>
        <name>a divalent metal cation</name>
        <dbReference type="ChEBI" id="CHEBI:60240"/>
        <label>1</label>
    </ligand>
</feature>
<protein>
    <recommendedName>
        <fullName evidence="2">GTP cyclohydrolase 1 type 2 homolog</fullName>
    </recommendedName>
</protein>
<dbReference type="HOGENOM" id="CLU_037423_2_0_9"/>
<gene>
    <name evidence="5" type="ORF">COPCOM_02364</name>
</gene>
<organism evidence="5 6">
    <name type="scientific">Coprococcus comes ATCC 27758</name>
    <dbReference type="NCBI Taxonomy" id="470146"/>
    <lineage>
        <taxon>Bacteria</taxon>
        <taxon>Bacillati</taxon>
        <taxon>Bacillota</taxon>
        <taxon>Clostridia</taxon>
        <taxon>Lachnospirales</taxon>
        <taxon>Lachnospiraceae</taxon>
        <taxon>Coprococcus</taxon>
    </lineage>
</organism>
<dbReference type="EMBL" id="ABVR01000041">
    <property type="protein sequence ID" value="EEG89382.1"/>
    <property type="molecule type" value="Genomic_DNA"/>
</dbReference>
<evidence type="ECO:0000313" key="5">
    <source>
        <dbReference type="EMBL" id="EEG89382.1"/>
    </source>
</evidence>
<comment type="similarity">
    <text evidence="1">Belongs to the GTP cyclohydrolase I type 2/NIF3 family.</text>
</comment>
<feature type="binding site" evidence="4">
    <location>
        <position position="233"/>
    </location>
    <ligand>
        <name>a divalent metal cation</name>
        <dbReference type="ChEBI" id="CHEBI:60240"/>
        <label>1</label>
    </ligand>
</feature>
<evidence type="ECO:0000256" key="2">
    <source>
        <dbReference type="ARBA" id="ARBA00022112"/>
    </source>
</evidence>
<comment type="caution">
    <text evidence="5">The sequence shown here is derived from an EMBL/GenBank/DDBJ whole genome shotgun (WGS) entry which is preliminary data.</text>
</comment>
<evidence type="ECO:0000256" key="1">
    <source>
        <dbReference type="ARBA" id="ARBA00006964"/>
    </source>
</evidence>
<dbReference type="InterPro" id="IPR002678">
    <property type="entry name" value="DUF34/NIF3"/>
</dbReference>
<dbReference type="GO" id="GO:0046872">
    <property type="term" value="F:metal ion binding"/>
    <property type="evidence" value="ECO:0007669"/>
    <property type="project" value="UniProtKB-KW"/>
</dbReference>
<feature type="binding site" evidence="4">
    <location>
        <position position="229"/>
    </location>
    <ligand>
        <name>a divalent metal cation</name>
        <dbReference type="ChEBI" id="CHEBI:60240"/>
        <label>1</label>
    </ligand>
</feature>
<sequence>MMICREIIKEIEARFPKHYAMEWDNVGLQVGRSDKEVKRIYLALDATDEVIEEAADWGADMLITHHPMIFKAMKKINDEDFIGRRVLKLIRDDISYYAMHTNYDVMGMAELAGKVLELSEPEVLEVTGSMHSESGEVPVGIGRVADLAQPMDLKSCAEMVKKAFDLPNVKIFGEPDMQVHRLGVFPGSGKSAISVSLEKGVDVLVTGDIDHHEGIDAVAQKMAVIDAGHYGVEHIFIADMEHFCREKFPEAEIRTAKIRQPFWVLT</sequence>
<dbReference type="FunFam" id="3.40.1390.30:FF:000001">
    <property type="entry name" value="GTP cyclohydrolase 1 type 2"/>
    <property type="match status" value="1"/>
</dbReference>